<dbReference type="InterPro" id="IPR011322">
    <property type="entry name" value="N-reg_PII-like_a/b"/>
</dbReference>
<dbReference type="Gene3D" id="3.30.70.790">
    <property type="entry name" value="UreE, C-terminal domain"/>
    <property type="match status" value="1"/>
</dbReference>
<evidence type="ECO:0000313" key="3">
    <source>
        <dbReference type="Proteomes" id="UP000094622"/>
    </source>
</evidence>
<comment type="caution">
    <text evidence="2">The sequence shown here is derived from an EMBL/GenBank/DDBJ whole genome shotgun (WGS) entry which is preliminary data.</text>
</comment>
<dbReference type="EMBL" id="MCRJ01000124">
    <property type="protein sequence ID" value="ODN68901.1"/>
    <property type="molecule type" value="Genomic_DNA"/>
</dbReference>
<dbReference type="SUPFAM" id="SSF54913">
    <property type="entry name" value="GlnB-like"/>
    <property type="match status" value="1"/>
</dbReference>
<evidence type="ECO:0000259" key="1">
    <source>
        <dbReference type="Pfam" id="PF09413"/>
    </source>
</evidence>
<gene>
    <name evidence="2" type="ORF">A6302_03800</name>
</gene>
<dbReference type="InterPro" id="IPR018551">
    <property type="entry name" value="DUF2007"/>
</dbReference>
<protein>
    <recommendedName>
        <fullName evidence="1">DUF2007 domain-containing protein</fullName>
    </recommendedName>
</protein>
<sequence>MKELMRTNDVVALSFACSLLSEAEILHFVADEAASVMDGSVSMVQRRLMVDSAEAAEARQILTDAGLSAELREEKGTTA</sequence>
<dbReference type="Proteomes" id="UP000094622">
    <property type="component" value="Unassembled WGS sequence"/>
</dbReference>
<dbReference type="Pfam" id="PF09413">
    <property type="entry name" value="DUF2007"/>
    <property type="match status" value="1"/>
</dbReference>
<dbReference type="OrthoDB" id="5297170at2"/>
<dbReference type="AlphaFoldDB" id="A0A1E3GZZ5"/>
<proteinExistence type="predicted"/>
<name>A0A1E3GZZ5_9HYPH</name>
<evidence type="ECO:0000313" key="2">
    <source>
        <dbReference type="EMBL" id="ODN68901.1"/>
    </source>
</evidence>
<organism evidence="2 3">
    <name type="scientific">Methylobrevis pamukkalensis</name>
    <dbReference type="NCBI Taxonomy" id="1439726"/>
    <lineage>
        <taxon>Bacteria</taxon>
        <taxon>Pseudomonadati</taxon>
        <taxon>Pseudomonadota</taxon>
        <taxon>Alphaproteobacteria</taxon>
        <taxon>Hyphomicrobiales</taxon>
        <taxon>Pleomorphomonadaceae</taxon>
        <taxon>Methylobrevis</taxon>
    </lineage>
</organism>
<feature type="domain" description="DUF2007" evidence="1">
    <location>
        <begin position="1"/>
        <end position="65"/>
    </location>
</feature>
<reference evidence="2 3" key="1">
    <citation type="submission" date="2016-07" db="EMBL/GenBank/DDBJ databases">
        <title>Draft Genome Sequence of Methylobrevis pamukkalensis PK2.</title>
        <authorList>
            <person name="Vasilenko O.V."/>
            <person name="Doronina N.V."/>
            <person name="Shmareva M.N."/>
            <person name="Tarlachkov S.V."/>
            <person name="Mustakhimov I."/>
            <person name="Trotsenko Y.A."/>
        </authorList>
    </citation>
    <scope>NUCLEOTIDE SEQUENCE [LARGE SCALE GENOMIC DNA]</scope>
    <source>
        <strain evidence="2 3">PK2</strain>
    </source>
</reference>
<dbReference type="RefSeq" id="WP_069308055.1">
    <property type="nucleotide sequence ID" value="NZ_MCRJ01000124.1"/>
</dbReference>
<accession>A0A1E3GZZ5</accession>
<keyword evidence="3" id="KW-1185">Reference proteome</keyword>